<sequence length="184" mass="22029">MDRKRRYEFLEELESVMNKKPRKQLLAFKTLGMLKRKRNGEEVNPNFKAIGSVTRMMNLKKKRRLEIVSRKRKRELMVCEDLKIYKVVSCMTEEHNPRKMEMERKREVEEQLFVITQVKEKVIFDFEGGLELRRITIPISKRGKRDCLVIEKHLVQAGVYEKVKYISVEMKGVWEASPKRPPME</sequence>
<evidence type="ECO:0000313" key="1">
    <source>
        <dbReference type="EMBL" id="KAF7838777.1"/>
    </source>
</evidence>
<dbReference type="Proteomes" id="UP000634136">
    <property type="component" value="Unassembled WGS sequence"/>
</dbReference>
<gene>
    <name evidence="1" type="ORF">G2W53_007259</name>
</gene>
<name>A0A834X5T7_9FABA</name>
<dbReference type="AlphaFoldDB" id="A0A834X5T7"/>
<protein>
    <submittedName>
        <fullName evidence="1">Uncharacterized protein</fullName>
    </submittedName>
</protein>
<dbReference type="EMBL" id="JAAIUW010000003">
    <property type="protein sequence ID" value="KAF7838777.1"/>
    <property type="molecule type" value="Genomic_DNA"/>
</dbReference>
<organism evidence="1 2">
    <name type="scientific">Senna tora</name>
    <dbReference type="NCBI Taxonomy" id="362788"/>
    <lineage>
        <taxon>Eukaryota</taxon>
        <taxon>Viridiplantae</taxon>
        <taxon>Streptophyta</taxon>
        <taxon>Embryophyta</taxon>
        <taxon>Tracheophyta</taxon>
        <taxon>Spermatophyta</taxon>
        <taxon>Magnoliopsida</taxon>
        <taxon>eudicotyledons</taxon>
        <taxon>Gunneridae</taxon>
        <taxon>Pentapetalae</taxon>
        <taxon>rosids</taxon>
        <taxon>fabids</taxon>
        <taxon>Fabales</taxon>
        <taxon>Fabaceae</taxon>
        <taxon>Caesalpinioideae</taxon>
        <taxon>Cassia clade</taxon>
        <taxon>Senna</taxon>
    </lineage>
</organism>
<comment type="caution">
    <text evidence="1">The sequence shown here is derived from an EMBL/GenBank/DDBJ whole genome shotgun (WGS) entry which is preliminary data.</text>
</comment>
<keyword evidence="2" id="KW-1185">Reference proteome</keyword>
<reference evidence="1" key="1">
    <citation type="submission" date="2020-09" db="EMBL/GenBank/DDBJ databases">
        <title>Genome-Enabled Discovery of Anthraquinone Biosynthesis in Senna tora.</title>
        <authorList>
            <person name="Kang S.-H."/>
            <person name="Pandey R.P."/>
            <person name="Lee C.-M."/>
            <person name="Sim J.-S."/>
            <person name="Jeong J.-T."/>
            <person name="Choi B.-S."/>
            <person name="Jung M."/>
            <person name="Ginzburg D."/>
            <person name="Zhao K."/>
            <person name="Won S.Y."/>
            <person name="Oh T.-J."/>
            <person name="Yu Y."/>
            <person name="Kim N.-H."/>
            <person name="Lee O.R."/>
            <person name="Lee T.-H."/>
            <person name="Bashyal P."/>
            <person name="Kim T.-S."/>
            <person name="Lee W.-H."/>
            <person name="Kawkins C."/>
            <person name="Kim C.-K."/>
            <person name="Kim J.S."/>
            <person name="Ahn B.O."/>
            <person name="Rhee S.Y."/>
            <person name="Sohng J.K."/>
        </authorList>
    </citation>
    <scope>NUCLEOTIDE SEQUENCE</scope>
    <source>
        <tissue evidence="1">Leaf</tissue>
    </source>
</reference>
<accession>A0A834X5T7</accession>
<proteinExistence type="predicted"/>
<evidence type="ECO:0000313" key="2">
    <source>
        <dbReference type="Proteomes" id="UP000634136"/>
    </source>
</evidence>